<dbReference type="AlphaFoldDB" id="F0XJI6"/>
<proteinExistence type="predicted"/>
<dbReference type="GeneID" id="25975453"/>
<dbReference type="HOGENOM" id="CLU_2171349_0_0_1"/>
<dbReference type="Proteomes" id="UP000007796">
    <property type="component" value="Unassembled WGS sequence"/>
</dbReference>
<dbReference type="EMBL" id="GL629782">
    <property type="protein sequence ID" value="EFX02412.1"/>
    <property type="molecule type" value="Genomic_DNA"/>
</dbReference>
<evidence type="ECO:0000256" key="1">
    <source>
        <dbReference type="SAM" id="MobiDB-lite"/>
    </source>
</evidence>
<sequence>MFVEGVDVLVIVVAMDELHVREMERRRAKDEAAGTADAKTRVTEPSPEISQITSIANGMEVVLQRREQAVLKENGFIGEMRMRIMALHTYVDQHRLSRLTLPAGRGSQHA</sequence>
<keyword evidence="3" id="KW-1185">Reference proteome</keyword>
<accession>F0XJI6</accession>
<gene>
    <name evidence="2" type="ORF">CMQ_2461</name>
</gene>
<protein>
    <submittedName>
        <fullName evidence="2">Uncharacterized protein</fullName>
    </submittedName>
</protein>
<evidence type="ECO:0000313" key="3">
    <source>
        <dbReference type="Proteomes" id="UP000007796"/>
    </source>
</evidence>
<feature type="compositionally biased region" description="Basic and acidic residues" evidence="1">
    <location>
        <begin position="25"/>
        <end position="42"/>
    </location>
</feature>
<name>F0XJI6_GROCL</name>
<reference evidence="2 3" key="1">
    <citation type="journal article" date="2011" name="Proc. Natl. Acad. Sci. U.S.A.">
        <title>Genome and transcriptome analyses of the mountain pine beetle-fungal symbiont Grosmannia clavigera, a lodgepole pine pathogen.</title>
        <authorList>
            <person name="DiGuistini S."/>
            <person name="Wang Y."/>
            <person name="Liao N.Y."/>
            <person name="Taylor G."/>
            <person name="Tanguay P."/>
            <person name="Feau N."/>
            <person name="Henrissat B."/>
            <person name="Chan S.K."/>
            <person name="Hesse-Orce U."/>
            <person name="Alamouti S.M."/>
            <person name="Tsui C.K.M."/>
            <person name="Docking R.T."/>
            <person name="Levasseur A."/>
            <person name="Haridas S."/>
            <person name="Robertson G."/>
            <person name="Birol I."/>
            <person name="Holt R.A."/>
            <person name="Marra M.A."/>
            <person name="Hamelin R.C."/>
            <person name="Hirst M."/>
            <person name="Jones S.J.M."/>
            <person name="Bohlmann J."/>
            <person name="Breuil C."/>
        </authorList>
    </citation>
    <scope>NUCLEOTIDE SEQUENCE [LARGE SCALE GENOMIC DNA]</scope>
    <source>
        <strain evidence="3">kw1407 / UAMH 11150</strain>
    </source>
</reference>
<dbReference type="RefSeq" id="XP_014171894.1">
    <property type="nucleotide sequence ID" value="XM_014316419.1"/>
</dbReference>
<organism evidence="3">
    <name type="scientific">Grosmannia clavigera (strain kw1407 / UAMH 11150)</name>
    <name type="common">Blue stain fungus</name>
    <name type="synonym">Graphiocladiella clavigera</name>
    <dbReference type="NCBI Taxonomy" id="655863"/>
    <lineage>
        <taxon>Eukaryota</taxon>
        <taxon>Fungi</taxon>
        <taxon>Dikarya</taxon>
        <taxon>Ascomycota</taxon>
        <taxon>Pezizomycotina</taxon>
        <taxon>Sordariomycetes</taxon>
        <taxon>Sordariomycetidae</taxon>
        <taxon>Ophiostomatales</taxon>
        <taxon>Ophiostomataceae</taxon>
        <taxon>Leptographium</taxon>
    </lineage>
</organism>
<evidence type="ECO:0000313" key="2">
    <source>
        <dbReference type="EMBL" id="EFX02412.1"/>
    </source>
</evidence>
<dbReference type="InParanoid" id="F0XJI6"/>
<feature type="region of interest" description="Disordered" evidence="1">
    <location>
        <begin position="25"/>
        <end position="47"/>
    </location>
</feature>